<name>A0A316TN76_9BACT</name>
<protein>
    <submittedName>
        <fullName evidence="3">Peptidase M20</fullName>
    </submittedName>
</protein>
<dbReference type="GO" id="GO:0006508">
    <property type="term" value="P:proteolysis"/>
    <property type="evidence" value="ECO:0007669"/>
    <property type="project" value="InterPro"/>
</dbReference>
<comment type="caution">
    <text evidence="3">The sequence shown here is derived from an EMBL/GenBank/DDBJ whole genome shotgun (WGS) entry which is preliminary data.</text>
</comment>
<dbReference type="Pfam" id="PF04389">
    <property type="entry name" value="Peptidase_M28"/>
    <property type="match status" value="1"/>
</dbReference>
<dbReference type="EMBL" id="QGGB01000008">
    <property type="protein sequence ID" value="PWN06063.1"/>
    <property type="molecule type" value="Genomic_DNA"/>
</dbReference>
<dbReference type="PANTHER" id="PTHR12147">
    <property type="entry name" value="METALLOPEPTIDASE M28 FAMILY MEMBER"/>
    <property type="match status" value="1"/>
</dbReference>
<dbReference type="InterPro" id="IPR007484">
    <property type="entry name" value="Peptidase_M28"/>
</dbReference>
<dbReference type="InterPro" id="IPR045175">
    <property type="entry name" value="M28_fam"/>
</dbReference>
<dbReference type="RefSeq" id="WP_109647503.1">
    <property type="nucleotide sequence ID" value="NZ_QGGB01000008.1"/>
</dbReference>
<evidence type="ECO:0000313" key="4">
    <source>
        <dbReference type="Proteomes" id="UP000245533"/>
    </source>
</evidence>
<keyword evidence="1" id="KW-0732">Signal</keyword>
<gene>
    <name evidence="3" type="ORF">DDZ15_11780</name>
</gene>
<feature type="domain" description="Peptidase M28" evidence="2">
    <location>
        <begin position="105"/>
        <end position="303"/>
    </location>
</feature>
<evidence type="ECO:0000259" key="2">
    <source>
        <dbReference type="Pfam" id="PF04389"/>
    </source>
</evidence>
<evidence type="ECO:0000313" key="3">
    <source>
        <dbReference type="EMBL" id="PWN06063.1"/>
    </source>
</evidence>
<dbReference type="OrthoDB" id="9764939at2"/>
<keyword evidence="4" id="KW-1185">Reference proteome</keyword>
<reference evidence="3 4" key="1">
    <citation type="submission" date="2018-05" db="EMBL/GenBank/DDBJ databases">
        <title>Rhodohalobacter halophilus gen. nov., sp. nov., a moderately halophilic member of the family Balneolaceae.</title>
        <authorList>
            <person name="Liu Z.-W."/>
        </authorList>
    </citation>
    <scope>NUCLEOTIDE SEQUENCE [LARGE SCALE GENOMIC DNA]</scope>
    <source>
        <strain evidence="3 4">8A47</strain>
    </source>
</reference>
<dbReference type="PANTHER" id="PTHR12147:SF26">
    <property type="entry name" value="PEPTIDASE M28 DOMAIN-CONTAINING PROTEIN"/>
    <property type="match status" value="1"/>
</dbReference>
<proteinExistence type="predicted"/>
<dbReference type="SUPFAM" id="SSF53187">
    <property type="entry name" value="Zn-dependent exopeptidases"/>
    <property type="match status" value="1"/>
</dbReference>
<feature type="signal peptide" evidence="1">
    <location>
        <begin position="1"/>
        <end position="20"/>
    </location>
</feature>
<feature type="chain" id="PRO_5016310757" evidence="1">
    <location>
        <begin position="21"/>
        <end position="321"/>
    </location>
</feature>
<dbReference type="AlphaFoldDB" id="A0A316TN76"/>
<dbReference type="Gene3D" id="3.40.630.10">
    <property type="entry name" value="Zn peptidases"/>
    <property type="match status" value="1"/>
</dbReference>
<dbReference type="Proteomes" id="UP000245533">
    <property type="component" value="Unassembled WGS sequence"/>
</dbReference>
<accession>A0A316TN76</accession>
<dbReference type="GO" id="GO:0008235">
    <property type="term" value="F:metalloexopeptidase activity"/>
    <property type="evidence" value="ECO:0007669"/>
    <property type="project" value="InterPro"/>
</dbReference>
<sequence>MLTRLTVFLFVIAISIGLPACSPDADQTIDVPERVDEEQLISDLKFLSSDELEGRLTGTEGNRIAREFIEQRYDSLNLSMFGDSYQHLFNHVNPGSGDEFIDAVNLIGYAEGSANPDRYIVVTAHYDHLGMVDQEIYNGADDNASGTAALLAAARYFSQNQPQNSIIFLALDAEEQGLGGARWFVENPVVPLDSVVMNVNMDMISANFENEIFAAGTSHYPFLKPIIEGVAVNSEVNVEFGYDSEDWPQDWTMSSDHGPFHEKGVPFIYFGVVDHPNYHQPTDTFENTNPDFFVDASEMIVRVVEALDLNLDTVAEESGRF</sequence>
<evidence type="ECO:0000256" key="1">
    <source>
        <dbReference type="SAM" id="SignalP"/>
    </source>
</evidence>
<organism evidence="3 4">
    <name type="scientific">Rhodohalobacter mucosus</name>
    <dbReference type="NCBI Taxonomy" id="2079485"/>
    <lineage>
        <taxon>Bacteria</taxon>
        <taxon>Pseudomonadati</taxon>
        <taxon>Balneolota</taxon>
        <taxon>Balneolia</taxon>
        <taxon>Balneolales</taxon>
        <taxon>Balneolaceae</taxon>
        <taxon>Rhodohalobacter</taxon>
    </lineage>
</organism>